<protein>
    <submittedName>
        <fullName evidence="1">Dorsal-ventral patterning protein Sog isoform X1</fullName>
    </submittedName>
</protein>
<name>A0ABD2BP36_VESMC</name>
<dbReference type="Proteomes" id="UP001607303">
    <property type="component" value="Unassembled WGS sequence"/>
</dbReference>
<dbReference type="AlphaFoldDB" id="A0ABD2BP36"/>
<gene>
    <name evidence="1" type="ORF">V1477_013688</name>
</gene>
<organism evidence="1 2">
    <name type="scientific">Vespula maculifrons</name>
    <name type="common">Eastern yellow jacket</name>
    <name type="synonym">Wasp</name>
    <dbReference type="NCBI Taxonomy" id="7453"/>
    <lineage>
        <taxon>Eukaryota</taxon>
        <taxon>Metazoa</taxon>
        <taxon>Ecdysozoa</taxon>
        <taxon>Arthropoda</taxon>
        <taxon>Hexapoda</taxon>
        <taxon>Insecta</taxon>
        <taxon>Pterygota</taxon>
        <taxon>Neoptera</taxon>
        <taxon>Endopterygota</taxon>
        <taxon>Hymenoptera</taxon>
        <taxon>Apocrita</taxon>
        <taxon>Aculeata</taxon>
        <taxon>Vespoidea</taxon>
        <taxon>Vespidae</taxon>
        <taxon>Vespinae</taxon>
        <taxon>Vespula</taxon>
    </lineage>
</organism>
<keyword evidence="2" id="KW-1185">Reference proteome</keyword>
<comment type="caution">
    <text evidence="1">The sequence shown here is derived from an EMBL/GenBank/DDBJ whole genome shotgun (WGS) entry which is preliminary data.</text>
</comment>
<dbReference type="PANTHER" id="PTHR46526:SF1">
    <property type="entry name" value="CHORDIN"/>
    <property type="match status" value="1"/>
</dbReference>
<proteinExistence type="predicted"/>
<evidence type="ECO:0000313" key="2">
    <source>
        <dbReference type="Proteomes" id="UP001607303"/>
    </source>
</evidence>
<dbReference type="PANTHER" id="PTHR46526">
    <property type="entry name" value="CHORDIN"/>
    <property type="match status" value="1"/>
</dbReference>
<dbReference type="InterPro" id="IPR052278">
    <property type="entry name" value="Chordin-like_regulators"/>
</dbReference>
<dbReference type="EMBL" id="JAYRBN010000071">
    <property type="protein sequence ID" value="KAL2734511.1"/>
    <property type="molecule type" value="Genomic_DNA"/>
</dbReference>
<reference evidence="1 2" key="1">
    <citation type="journal article" date="2024" name="Ann. Entomol. Soc. Am.">
        <title>Genomic analyses of the southern and eastern yellowjacket wasps (Hymenoptera: Vespidae) reveal evolutionary signatures of social life.</title>
        <authorList>
            <person name="Catto M.A."/>
            <person name="Caine P.B."/>
            <person name="Orr S.E."/>
            <person name="Hunt B.G."/>
            <person name="Goodisman M.A.D."/>
        </authorList>
    </citation>
    <scope>NUCLEOTIDE SEQUENCE [LARGE SCALE GENOMIC DNA]</scope>
    <source>
        <strain evidence="1">232</strain>
        <tissue evidence="1">Head and thorax</tissue>
    </source>
</reference>
<accession>A0ABD2BP36</accession>
<sequence>MRAKEGINAPLESRFESWVLPGSRIWDHHLGLCTASNANAFRKSSTIGIAVRRKPTVQVQKKRRIIARVQCRNIKNECPKPTCDEPVLLPGRCCKSCPGDYSTFSDGST</sequence>
<evidence type="ECO:0000313" key="1">
    <source>
        <dbReference type="EMBL" id="KAL2734511.1"/>
    </source>
</evidence>